<organism evidence="1 2">
    <name type="scientific">Trichostrongylus colubriformis</name>
    <name type="common">Black scour worm</name>
    <dbReference type="NCBI Taxonomy" id="6319"/>
    <lineage>
        <taxon>Eukaryota</taxon>
        <taxon>Metazoa</taxon>
        <taxon>Ecdysozoa</taxon>
        <taxon>Nematoda</taxon>
        <taxon>Chromadorea</taxon>
        <taxon>Rhabditida</taxon>
        <taxon>Rhabditina</taxon>
        <taxon>Rhabditomorpha</taxon>
        <taxon>Strongyloidea</taxon>
        <taxon>Trichostrongylidae</taxon>
        <taxon>Trichostrongylus</taxon>
    </lineage>
</organism>
<comment type="caution">
    <text evidence="1">The sequence shown here is derived from an EMBL/GenBank/DDBJ whole genome shotgun (WGS) entry which is preliminary data.</text>
</comment>
<dbReference type="Proteomes" id="UP001331761">
    <property type="component" value="Unassembled WGS sequence"/>
</dbReference>
<protein>
    <submittedName>
        <fullName evidence="1">Uncharacterized protein</fullName>
    </submittedName>
</protein>
<keyword evidence="2" id="KW-1185">Reference proteome</keyword>
<proteinExistence type="predicted"/>
<reference evidence="1 2" key="1">
    <citation type="submission" date="2019-10" db="EMBL/GenBank/DDBJ databases">
        <title>Assembly and Annotation for the nematode Trichostrongylus colubriformis.</title>
        <authorList>
            <person name="Martin J."/>
        </authorList>
    </citation>
    <scope>NUCLEOTIDE SEQUENCE [LARGE SCALE GENOMIC DNA]</scope>
    <source>
        <strain evidence="1">G859</strain>
        <tissue evidence="1">Whole worm</tissue>
    </source>
</reference>
<dbReference type="EMBL" id="WIXE01007066">
    <property type="protein sequence ID" value="KAK5980737.1"/>
    <property type="molecule type" value="Genomic_DNA"/>
</dbReference>
<dbReference type="AlphaFoldDB" id="A0AAN8FL30"/>
<name>A0AAN8FL30_TRICO</name>
<gene>
    <name evidence="1" type="ORF">GCK32_011843</name>
</gene>
<evidence type="ECO:0000313" key="2">
    <source>
        <dbReference type="Proteomes" id="UP001331761"/>
    </source>
</evidence>
<evidence type="ECO:0000313" key="1">
    <source>
        <dbReference type="EMBL" id="KAK5980737.1"/>
    </source>
</evidence>
<sequence>MLCPFHPTARPLWHEPSSFTLSLLILSIMLQLRAVRTLWRALLLSKHCRVYVLSRRGYSICRYAVFSVFSLRLPSMKNFLVKVIWSRKQYGWSRHRSNQL</sequence>
<accession>A0AAN8FL30</accession>